<dbReference type="InterPro" id="IPR008407">
    <property type="entry name" value="Brnchd-chn_aa_trnsp_AzlD"/>
</dbReference>
<accession>A0A6J4L4E5</accession>
<feature type="transmembrane region" description="Helical" evidence="1">
    <location>
        <begin position="71"/>
        <end position="98"/>
    </location>
</feature>
<proteinExistence type="predicted"/>
<protein>
    <submittedName>
        <fullName evidence="2">Putative membrane protein</fullName>
    </submittedName>
</protein>
<dbReference type="EMBL" id="CADCUG010000031">
    <property type="protein sequence ID" value="CAA9321971.1"/>
    <property type="molecule type" value="Genomic_DNA"/>
</dbReference>
<gene>
    <name evidence="2" type="ORF">AVDCRST_MAG29-384</name>
</gene>
<feature type="transmembrane region" description="Helical" evidence="1">
    <location>
        <begin position="41"/>
        <end position="64"/>
    </location>
</feature>
<evidence type="ECO:0000313" key="2">
    <source>
        <dbReference type="EMBL" id="CAA9321971.1"/>
    </source>
</evidence>
<evidence type="ECO:0000256" key="1">
    <source>
        <dbReference type="SAM" id="Phobius"/>
    </source>
</evidence>
<name>A0A6J4L4E5_9ACTN</name>
<keyword evidence="1" id="KW-0812">Transmembrane</keyword>
<dbReference type="Pfam" id="PF05437">
    <property type="entry name" value="AzlD"/>
    <property type="match status" value="1"/>
</dbReference>
<keyword evidence="1" id="KW-1133">Transmembrane helix</keyword>
<reference evidence="2" key="1">
    <citation type="submission" date="2020-02" db="EMBL/GenBank/DDBJ databases">
        <authorList>
            <person name="Meier V. D."/>
        </authorList>
    </citation>
    <scope>NUCLEOTIDE SEQUENCE</scope>
    <source>
        <strain evidence="2">AVDCRST_MAG29</strain>
    </source>
</reference>
<sequence length="100" mass="10066">MTGLWVSVLMASLGCYALKLAGLSVPEQVLAHPVVQRVADLVPVVLLAALVAVQTFAQGSGLVLDARVVGLGVAAAALLLRAPFLVVVAAAALSAALVRL</sequence>
<keyword evidence="1" id="KW-0472">Membrane</keyword>
<organism evidence="2">
    <name type="scientific">uncultured Nocardioidaceae bacterium</name>
    <dbReference type="NCBI Taxonomy" id="253824"/>
    <lineage>
        <taxon>Bacteria</taxon>
        <taxon>Bacillati</taxon>
        <taxon>Actinomycetota</taxon>
        <taxon>Actinomycetes</taxon>
        <taxon>Propionibacteriales</taxon>
        <taxon>Nocardioidaceae</taxon>
        <taxon>environmental samples</taxon>
    </lineage>
</organism>
<dbReference type="AlphaFoldDB" id="A0A6J4L4E5"/>